<evidence type="ECO:0000313" key="3">
    <source>
        <dbReference type="Proteomes" id="UP000467841"/>
    </source>
</evidence>
<protein>
    <recommendedName>
        <fullName evidence="1">F-box domain-containing protein</fullName>
    </recommendedName>
</protein>
<dbReference type="InterPro" id="IPR006527">
    <property type="entry name" value="F-box-assoc_dom_typ1"/>
</dbReference>
<dbReference type="PROSITE" id="PS50181">
    <property type="entry name" value="FBOX"/>
    <property type="match status" value="1"/>
</dbReference>
<dbReference type="InterPro" id="IPR036047">
    <property type="entry name" value="F-box-like_dom_sf"/>
</dbReference>
<dbReference type="SUPFAM" id="SSF81383">
    <property type="entry name" value="F-box domain"/>
    <property type="match status" value="1"/>
</dbReference>
<dbReference type="Pfam" id="PF07734">
    <property type="entry name" value="FBA_1"/>
    <property type="match status" value="1"/>
</dbReference>
<sequence>MTTTTTISNLPRDLLVEIVSRVPSKCMRKVRLTCKKWNTLSKSRSFSKMRLGKEASSARQGESPMVVLMDNDLHLVSFFVDRENPSTENKGKLNKVEISQVFHCEGLLLCILRNDTKVVVWNPFLGQTRRIETRYSYRGEKGMFKNMYVYAMGYVNNKKKSLRSYKILREEKLAVLLTHDLIYPYDFGVWITIKIGPEEVSWSKFLRLDTTTTPHYPISSPCFFVDEEKKVVMGFDEDREWKRHTLNIVGEAGYLRKLFLSGDRKKNIGQAHMCALMLQV</sequence>
<dbReference type="EMBL" id="CACVBM020001240">
    <property type="protein sequence ID" value="CAA7041113.1"/>
    <property type="molecule type" value="Genomic_DNA"/>
</dbReference>
<dbReference type="InterPro" id="IPR017451">
    <property type="entry name" value="F-box-assoc_interact_dom"/>
</dbReference>
<proteinExistence type="predicted"/>
<dbReference type="OrthoDB" id="1023747at2759"/>
<dbReference type="Gene3D" id="1.20.1280.50">
    <property type="match status" value="1"/>
</dbReference>
<evidence type="ECO:0000313" key="2">
    <source>
        <dbReference type="EMBL" id="CAA7041113.1"/>
    </source>
</evidence>
<dbReference type="PANTHER" id="PTHR31672">
    <property type="entry name" value="BNACNNG10540D PROTEIN"/>
    <property type="match status" value="1"/>
</dbReference>
<feature type="domain" description="F-box" evidence="1">
    <location>
        <begin position="4"/>
        <end position="49"/>
    </location>
</feature>
<dbReference type="Proteomes" id="UP000467841">
    <property type="component" value="Unassembled WGS sequence"/>
</dbReference>
<dbReference type="CDD" id="cd22157">
    <property type="entry name" value="F-box_AtFBW1-like"/>
    <property type="match status" value="1"/>
</dbReference>
<reference evidence="2" key="1">
    <citation type="submission" date="2020-01" db="EMBL/GenBank/DDBJ databases">
        <authorList>
            <person name="Mishra B."/>
        </authorList>
    </citation>
    <scope>NUCLEOTIDE SEQUENCE [LARGE SCALE GENOMIC DNA]</scope>
</reference>
<evidence type="ECO:0000259" key="1">
    <source>
        <dbReference type="PROSITE" id="PS50181"/>
    </source>
</evidence>
<comment type="caution">
    <text evidence="2">The sequence shown here is derived from an EMBL/GenBank/DDBJ whole genome shotgun (WGS) entry which is preliminary data.</text>
</comment>
<dbReference type="AlphaFoldDB" id="A0A6D2JV76"/>
<dbReference type="SMART" id="SM00256">
    <property type="entry name" value="FBOX"/>
    <property type="match status" value="1"/>
</dbReference>
<keyword evidence="3" id="KW-1185">Reference proteome</keyword>
<dbReference type="InterPro" id="IPR050796">
    <property type="entry name" value="SCF_F-box_component"/>
</dbReference>
<dbReference type="InterPro" id="IPR001810">
    <property type="entry name" value="F-box_dom"/>
</dbReference>
<gene>
    <name evidence="2" type="ORF">MERR_LOCUS28348</name>
</gene>
<accession>A0A6D2JV76</accession>
<organism evidence="2 3">
    <name type="scientific">Microthlaspi erraticum</name>
    <dbReference type="NCBI Taxonomy" id="1685480"/>
    <lineage>
        <taxon>Eukaryota</taxon>
        <taxon>Viridiplantae</taxon>
        <taxon>Streptophyta</taxon>
        <taxon>Embryophyta</taxon>
        <taxon>Tracheophyta</taxon>
        <taxon>Spermatophyta</taxon>
        <taxon>Magnoliopsida</taxon>
        <taxon>eudicotyledons</taxon>
        <taxon>Gunneridae</taxon>
        <taxon>Pentapetalae</taxon>
        <taxon>rosids</taxon>
        <taxon>malvids</taxon>
        <taxon>Brassicales</taxon>
        <taxon>Brassicaceae</taxon>
        <taxon>Coluteocarpeae</taxon>
        <taxon>Microthlaspi</taxon>
    </lineage>
</organism>
<dbReference type="Pfam" id="PF00646">
    <property type="entry name" value="F-box"/>
    <property type="match status" value="1"/>
</dbReference>
<dbReference type="NCBIfam" id="TIGR01640">
    <property type="entry name" value="F_box_assoc_1"/>
    <property type="match status" value="1"/>
</dbReference>
<name>A0A6D2JV76_9BRAS</name>
<dbReference type="PANTHER" id="PTHR31672:SF13">
    <property type="entry name" value="F-BOX PROTEIN CPR30-LIKE"/>
    <property type="match status" value="1"/>
</dbReference>